<feature type="compositionally biased region" description="Acidic residues" evidence="1">
    <location>
        <begin position="54"/>
        <end position="80"/>
    </location>
</feature>
<gene>
    <name evidence="2" type="ORF">ElyMa_006968400</name>
</gene>
<sequence length="136" mass="15576">MHAFKKTKRNVKEKKREKREQDVEVDVRPSQGGVASPGRGASSILQNSCHNENSNDDDEEEEDKDDDNDEEKDKDDDNDEDGRMMMIYRMVMEMYIHIYKNTSPSMVPLIRNSLGDCAVYEIVEDNGNSSEKLGRG</sequence>
<dbReference type="EMBL" id="BMAT01013924">
    <property type="protein sequence ID" value="GFS23099.1"/>
    <property type="molecule type" value="Genomic_DNA"/>
</dbReference>
<evidence type="ECO:0000313" key="3">
    <source>
        <dbReference type="Proteomes" id="UP000762676"/>
    </source>
</evidence>
<feature type="compositionally biased region" description="Basic and acidic residues" evidence="1">
    <location>
        <begin position="18"/>
        <end position="27"/>
    </location>
</feature>
<evidence type="ECO:0000256" key="1">
    <source>
        <dbReference type="SAM" id="MobiDB-lite"/>
    </source>
</evidence>
<dbReference type="AlphaFoldDB" id="A0AAV4JJZ3"/>
<comment type="caution">
    <text evidence="2">The sequence shown here is derived from an EMBL/GenBank/DDBJ whole genome shotgun (WGS) entry which is preliminary data.</text>
</comment>
<accession>A0AAV4JJZ3</accession>
<reference evidence="2 3" key="1">
    <citation type="journal article" date="2021" name="Elife">
        <title>Chloroplast acquisition without the gene transfer in kleptoplastic sea slugs, Plakobranchus ocellatus.</title>
        <authorList>
            <person name="Maeda T."/>
            <person name="Takahashi S."/>
            <person name="Yoshida T."/>
            <person name="Shimamura S."/>
            <person name="Takaki Y."/>
            <person name="Nagai Y."/>
            <person name="Toyoda A."/>
            <person name="Suzuki Y."/>
            <person name="Arimoto A."/>
            <person name="Ishii H."/>
            <person name="Satoh N."/>
            <person name="Nishiyama T."/>
            <person name="Hasebe M."/>
            <person name="Maruyama T."/>
            <person name="Minagawa J."/>
            <person name="Obokata J."/>
            <person name="Shigenobu S."/>
        </authorList>
    </citation>
    <scope>NUCLEOTIDE SEQUENCE [LARGE SCALE GENOMIC DNA]</scope>
</reference>
<protein>
    <submittedName>
        <fullName evidence="2">Uncharacterized protein</fullName>
    </submittedName>
</protein>
<feature type="compositionally biased region" description="Basic residues" evidence="1">
    <location>
        <begin position="1"/>
        <end position="17"/>
    </location>
</feature>
<feature type="region of interest" description="Disordered" evidence="1">
    <location>
        <begin position="1"/>
        <end position="83"/>
    </location>
</feature>
<evidence type="ECO:0000313" key="2">
    <source>
        <dbReference type="EMBL" id="GFS23099.1"/>
    </source>
</evidence>
<proteinExistence type="predicted"/>
<keyword evidence="3" id="KW-1185">Reference proteome</keyword>
<organism evidence="2 3">
    <name type="scientific">Elysia marginata</name>
    <dbReference type="NCBI Taxonomy" id="1093978"/>
    <lineage>
        <taxon>Eukaryota</taxon>
        <taxon>Metazoa</taxon>
        <taxon>Spiralia</taxon>
        <taxon>Lophotrochozoa</taxon>
        <taxon>Mollusca</taxon>
        <taxon>Gastropoda</taxon>
        <taxon>Heterobranchia</taxon>
        <taxon>Euthyneura</taxon>
        <taxon>Panpulmonata</taxon>
        <taxon>Sacoglossa</taxon>
        <taxon>Placobranchoidea</taxon>
        <taxon>Plakobranchidae</taxon>
        <taxon>Elysia</taxon>
    </lineage>
</organism>
<name>A0AAV4JJZ3_9GAST</name>
<dbReference type="Proteomes" id="UP000762676">
    <property type="component" value="Unassembled WGS sequence"/>
</dbReference>